<accession>A0ABY4E3B4</accession>
<keyword evidence="3" id="KW-1185">Reference proteome</keyword>
<proteinExistence type="predicted"/>
<feature type="transmembrane region" description="Helical" evidence="1">
    <location>
        <begin position="62"/>
        <end position="82"/>
    </location>
</feature>
<reference evidence="2 3" key="1">
    <citation type="journal article" date="2022" name="Res Sq">
        <title>Evolution of multicellular longitudinally dividing oral cavity symbionts (Neisseriaceae).</title>
        <authorList>
            <person name="Nyongesa S."/>
            <person name="Weber P."/>
            <person name="Bernet E."/>
            <person name="Pullido F."/>
            <person name="Nieckarz M."/>
            <person name="Delaby M."/>
            <person name="Nieves C."/>
            <person name="Viehboeck T."/>
            <person name="Krause N."/>
            <person name="Rivera-Millot A."/>
            <person name="Nakamura A."/>
            <person name="Vischer N."/>
            <person name="VanNieuwenhze M."/>
            <person name="Brun Y."/>
            <person name="Cava F."/>
            <person name="Bulgheresi S."/>
            <person name="Veyrier F."/>
        </authorList>
    </citation>
    <scope>NUCLEOTIDE SEQUENCE [LARGE SCALE GENOMIC DNA]</scope>
    <source>
        <strain evidence="2 3">SN4</strain>
    </source>
</reference>
<dbReference type="RefSeq" id="WP_058356995.1">
    <property type="nucleotide sequence ID" value="NZ_CABKVG010000010.1"/>
</dbReference>
<keyword evidence="1" id="KW-0472">Membrane</keyword>
<evidence type="ECO:0000313" key="3">
    <source>
        <dbReference type="Proteomes" id="UP000832011"/>
    </source>
</evidence>
<protein>
    <submittedName>
        <fullName evidence="2">Uncharacterized protein</fullName>
    </submittedName>
</protein>
<keyword evidence="1" id="KW-0812">Transmembrane</keyword>
<keyword evidence="1" id="KW-1133">Transmembrane helix</keyword>
<evidence type="ECO:0000256" key="1">
    <source>
        <dbReference type="SAM" id="Phobius"/>
    </source>
</evidence>
<dbReference type="EMBL" id="CP091511">
    <property type="protein sequence ID" value="UOO89295.1"/>
    <property type="molecule type" value="Genomic_DNA"/>
</dbReference>
<dbReference type="Proteomes" id="UP000832011">
    <property type="component" value="Chromosome"/>
</dbReference>
<sequence length="87" mass="8973">MRKHKNIFLMGLLLLIVGLLLKFALPDSNANNLAIATQAQSAQEAAAAIASNNQGDVLTRSIAMFLLGLGGVLTVVGGLKLLTGKSA</sequence>
<name>A0ABY4E3B4_9NEIS</name>
<evidence type="ECO:0000313" key="2">
    <source>
        <dbReference type="EMBL" id="UOO89295.1"/>
    </source>
</evidence>
<feature type="transmembrane region" description="Helical" evidence="1">
    <location>
        <begin position="7"/>
        <end position="25"/>
    </location>
</feature>
<gene>
    <name evidence="2" type="ORF">LVJ82_17930</name>
</gene>
<organism evidence="2 3">
    <name type="scientific">Vitreoscilla massiliensis</name>
    <dbReference type="NCBI Taxonomy" id="1689272"/>
    <lineage>
        <taxon>Bacteria</taxon>
        <taxon>Pseudomonadati</taxon>
        <taxon>Pseudomonadota</taxon>
        <taxon>Betaproteobacteria</taxon>
        <taxon>Neisseriales</taxon>
        <taxon>Neisseriaceae</taxon>
        <taxon>Vitreoscilla</taxon>
    </lineage>
</organism>